<evidence type="ECO:0000313" key="1">
    <source>
        <dbReference type="EMBL" id="KAH3840304.1"/>
    </source>
</evidence>
<proteinExistence type="predicted"/>
<dbReference type="AlphaFoldDB" id="A0A9D4KIW3"/>
<sequence>MERKGFKIRENKPLGPTTLCATKASAEVTIHRIEEARTPGHTVQWTQCTSVESDGGQNFRT</sequence>
<evidence type="ECO:0000313" key="2">
    <source>
        <dbReference type="Proteomes" id="UP000828390"/>
    </source>
</evidence>
<organism evidence="1 2">
    <name type="scientific">Dreissena polymorpha</name>
    <name type="common">Zebra mussel</name>
    <name type="synonym">Mytilus polymorpha</name>
    <dbReference type="NCBI Taxonomy" id="45954"/>
    <lineage>
        <taxon>Eukaryota</taxon>
        <taxon>Metazoa</taxon>
        <taxon>Spiralia</taxon>
        <taxon>Lophotrochozoa</taxon>
        <taxon>Mollusca</taxon>
        <taxon>Bivalvia</taxon>
        <taxon>Autobranchia</taxon>
        <taxon>Heteroconchia</taxon>
        <taxon>Euheterodonta</taxon>
        <taxon>Imparidentia</taxon>
        <taxon>Neoheterodontei</taxon>
        <taxon>Myida</taxon>
        <taxon>Dreissenoidea</taxon>
        <taxon>Dreissenidae</taxon>
        <taxon>Dreissena</taxon>
    </lineage>
</organism>
<reference evidence="1" key="2">
    <citation type="submission" date="2020-11" db="EMBL/GenBank/DDBJ databases">
        <authorList>
            <person name="McCartney M.A."/>
            <person name="Auch B."/>
            <person name="Kono T."/>
            <person name="Mallez S."/>
            <person name="Becker A."/>
            <person name="Gohl D.M."/>
            <person name="Silverstein K.A.T."/>
            <person name="Koren S."/>
            <person name="Bechman K.B."/>
            <person name="Herman A."/>
            <person name="Abrahante J.E."/>
            <person name="Garbe J."/>
        </authorList>
    </citation>
    <scope>NUCLEOTIDE SEQUENCE</scope>
    <source>
        <strain evidence="1">Duluth1</strain>
        <tissue evidence="1">Whole animal</tissue>
    </source>
</reference>
<dbReference type="Proteomes" id="UP000828390">
    <property type="component" value="Unassembled WGS sequence"/>
</dbReference>
<dbReference type="EMBL" id="JAIWYP010000004">
    <property type="protein sequence ID" value="KAH3840304.1"/>
    <property type="molecule type" value="Genomic_DNA"/>
</dbReference>
<comment type="caution">
    <text evidence="1">The sequence shown here is derived from an EMBL/GenBank/DDBJ whole genome shotgun (WGS) entry which is preliminary data.</text>
</comment>
<keyword evidence="2" id="KW-1185">Reference proteome</keyword>
<accession>A0A9D4KIW3</accession>
<name>A0A9D4KIW3_DREPO</name>
<gene>
    <name evidence="1" type="ORF">DPMN_113751</name>
</gene>
<protein>
    <submittedName>
        <fullName evidence="1">Uncharacterized protein</fullName>
    </submittedName>
</protein>
<reference evidence="1" key="1">
    <citation type="journal article" date="2019" name="bioRxiv">
        <title>The Genome of the Zebra Mussel, Dreissena polymorpha: A Resource for Invasive Species Research.</title>
        <authorList>
            <person name="McCartney M.A."/>
            <person name="Auch B."/>
            <person name="Kono T."/>
            <person name="Mallez S."/>
            <person name="Zhang Y."/>
            <person name="Obille A."/>
            <person name="Becker A."/>
            <person name="Abrahante J.E."/>
            <person name="Garbe J."/>
            <person name="Badalamenti J.P."/>
            <person name="Herman A."/>
            <person name="Mangelson H."/>
            <person name="Liachko I."/>
            <person name="Sullivan S."/>
            <person name="Sone E.D."/>
            <person name="Koren S."/>
            <person name="Silverstein K.A.T."/>
            <person name="Beckman K.B."/>
            <person name="Gohl D.M."/>
        </authorList>
    </citation>
    <scope>NUCLEOTIDE SEQUENCE</scope>
    <source>
        <strain evidence="1">Duluth1</strain>
        <tissue evidence="1">Whole animal</tissue>
    </source>
</reference>